<evidence type="ECO:0000313" key="3">
    <source>
        <dbReference type="Proteomes" id="UP000007304"/>
    </source>
</evidence>
<keyword evidence="3" id="KW-1185">Reference proteome</keyword>
<feature type="region of interest" description="Disordered" evidence="1">
    <location>
        <begin position="186"/>
        <end position="211"/>
    </location>
</feature>
<evidence type="ECO:0000256" key="1">
    <source>
        <dbReference type="SAM" id="MobiDB-lite"/>
    </source>
</evidence>
<sequence length="547" mass="60040">MASTTKGGLARSPRGANPGLSPLGDTSIALDLYHHPEPSDSYGTLLLPNIPSPSLCLDEMFQVWPSASEKLTPSPARREDLPATTLETTTAGQSLFHSLLDLDNYGSTQAYKRSPSLLPPVPCLLGQINFKQNPTSVDCQLSSPPAVSRWRIPLPTSDGRPDFHDEVIFQTTRSNSQLQECFPKIERPNTPVPSLTHSRHSTSSSGVESSPPMYNIFRDRLNTPSDSFPYIIDMQECFQFTSSAGKPSDSIFTSHSRDTSTTLSPASTRPDASLGQGIPTYQNRPAAESLPPRTVLRPTPDPSILIPTVLPTQAEVSYIDWDDDENDGCYQRSRLSRLKRSFVEMRTAERSIQDANARKFLRSTGQRTKETQIVKTFKIGAKTKHVVSPAASQRPAPVPSPVPILGPDLERSTRPQPYGSVRVPTPAKLEKRLNNKDRVSTKYSRPQTTLDSPHCDSSHQRTNRSNPDGVAPIDVSGEGDTMDIMIGTPCFNSIIADPGTGRDVPNMLAASKPDETEQENARPCVVVRWAKRVLRHGKPEKGIMTTV</sequence>
<feature type="compositionally biased region" description="Polar residues" evidence="1">
    <location>
        <begin position="441"/>
        <end position="451"/>
    </location>
</feature>
<dbReference type="HOGENOM" id="CLU_581581_0_0_1"/>
<organism evidence="2 3">
    <name type="scientific">Exophiala dermatitidis (strain ATCC 34100 / CBS 525.76 / NIH/UT8656)</name>
    <name type="common">Black yeast</name>
    <name type="synonym">Wangiella dermatitidis</name>
    <dbReference type="NCBI Taxonomy" id="858893"/>
    <lineage>
        <taxon>Eukaryota</taxon>
        <taxon>Fungi</taxon>
        <taxon>Dikarya</taxon>
        <taxon>Ascomycota</taxon>
        <taxon>Pezizomycotina</taxon>
        <taxon>Eurotiomycetes</taxon>
        <taxon>Chaetothyriomycetidae</taxon>
        <taxon>Chaetothyriales</taxon>
        <taxon>Herpotrichiellaceae</taxon>
        <taxon>Exophiala</taxon>
    </lineage>
</organism>
<feature type="region of interest" description="Disordered" evidence="1">
    <location>
        <begin position="1"/>
        <end position="23"/>
    </location>
</feature>
<dbReference type="EMBL" id="JH226134">
    <property type="protein sequence ID" value="EHY57736.1"/>
    <property type="molecule type" value="Genomic_DNA"/>
</dbReference>
<feature type="compositionally biased region" description="Basic and acidic residues" evidence="1">
    <location>
        <begin position="428"/>
        <end position="440"/>
    </location>
</feature>
<gene>
    <name evidence="2" type="ORF">HMPREF1120_05762</name>
</gene>
<dbReference type="EMBL" id="JH226134">
    <property type="protein sequence ID" value="EHY57735.1"/>
    <property type="molecule type" value="Genomic_DNA"/>
</dbReference>
<feature type="region of interest" description="Disordered" evidence="1">
    <location>
        <begin position="385"/>
        <end position="471"/>
    </location>
</feature>
<dbReference type="GeneID" id="20310401"/>
<proteinExistence type="predicted"/>
<feature type="compositionally biased region" description="Polar residues" evidence="1">
    <location>
        <begin position="247"/>
        <end position="267"/>
    </location>
</feature>
<accession>H6C1F0</accession>
<name>H6C1F0_EXODN</name>
<dbReference type="VEuPathDB" id="FungiDB:HMPREF1120_05762"/>
<dbReference type="Proteomes" id="UP000007304">
    <property type="component" value="Unassembled WGS sequence"/>
</dbReference>
<dbReference type="RefSeq" id="XP_009158197.1">
    <property type="nucleotide sequence ID" value="XM_009159949.1"/>
</dbReference>
<feature type="region of interest" description="Disordered" evidence="1">
    <location>
        <begin position="247"/>
        <end position="302"/>
    </location>
</feature>
<dbReference type="OrthoDB" id="4161826at2759"/>
<evidence type="ECO:0000313" key="2">
    <source>
        <dbReference type="EMBL" id="EHY57736.1"/>
    </source>
</evidence>
<protein>
    <submittedName>
        <fullName evidence="2">Uncharacterized protein</fullName>
    </submittedName>
</protein>
<reference evidence="2" key="1">
    <citation type="submission" date="2011-07" db="EMBL/GenBank/DDBJ databases">
        <title>The Genome Sequence of Exophiala (Wangiella) dermatitidis NIH/UT8656.</title>
        <authorList>
            <consortium name="The Broad Institute Genome Sequencing Platform"/>
            <person name="Cuomo C."/>
            <person name="Wang Z."/>
            <person name="Hunicke-Smith S."/>
            <person name="Szanislo P.J."/>
            <person name="Earl A."/>
            <person name="Young S.K."/>
            <person name="Zeng Q."/>
            <person name="Gargeya S."/>
            <person name="Fitzgerald M."/>
            <person name="Haas B."/>
            <person name="Abouelleil A."/>
            <person name="Alvarado L."/>
            <person name="Arachchi H.M."/>
            <person name="Berlin A."/>
            <person name="Brown A."/>
            <person name="Chapman S.B."/>
            <person name="Chen Z."/>
            <person name="Dunbar C."/>
            <person name="Freedman E."/>
            <person name="Gearin G."/>
            <person name="Gellesch M."/>
            <person name="Goldberg J."/>
            <person name="Griggs A."/>
            <person name="Gujja S."/>
            <person name="Heiman D."/>
            <person name="Howarth C."/>
            <person name="Larson L."/>
            <person name="Lui A."/>
            <person name="MacDonald P.J.P."/>
            <person name="Montmayeur A."/>
            <person name="Murphy C."/>
            <person name="Neiman D."/>
            <person name="Pearson M."/>
            <person name="Priest M."/>
            <person name="Roberts A."/>
            <person name="Saif S."/>
            <person name="Shea T."/>
            <person name="Shenoy N."/>
            <person name="Sisk P."/>
            <person name="Stolte C."/>
            <person name="Sykes S."/>
            <person name="Wortman J."/>
            <person name="Nusbaum C."/>
            <person name="Birren B."/>
        </authorList>
    </citation>
    <scope>NUCLEOTIDE SEQUENCE</scope>
    <source>
        <strain evidence="2">NIH/UT8656</strain>
    </source>
</reference>
<dbReference type="RefSeq" id="XP_009158196.1">
    <property type="nucleotide sequence ID" value="XM_009159948.1"/>
</dbReference>
<dbReference type="AlphaFoldDB" id="H6C1F0"/>
<feature type="compositionally biased region" description="Low complexity" evidence="1">
    <location>
        <begin position="201"/>
        <end position="210"/>
    </location>
</feature>